<evidence type="ECO:0000259" key="2">
    <source>
        <dbReference type="Pfam" id="PF05193"/>
    </source>
</evidence>
<dbReference type="SUPFAM" id="SSF63411">
    <property type="entry name" value="LuxS/MPP-like metallohydrolase"/>
    <property type="match status" value="2"/>
</dbReference>
<reference evidence="3 4" key="1">
    <citation type="submission" date="2014-06" db="EMBL/GenBank/DDBJ databases">
        <title>Shewanella sp. YQH10.</title>
        <authorList>
            <person name="Liu Y."/>
            <person name="Zeng R."/>
        </authorList>
    </citation>
    <scope>NUCLEOTIDE SEQUENCE [LARGE SCALE GENOMIC DNA]</scope>
    <source>
        <strain evidence="3 4">YQH10</strain>
    </source>
</reference>
<dbReference type="Proteomes" id="UP000029264">
    <property type="component" value="Unassembled WGS sequence"/>
</dbReference>
<proteinExistence type="predicted"/>
<dbReference type="STRING" id="1515746.HR45_09580"/>
<evidence type="ECO:0000313" key="3">
    <source>
        <dbReference type="EMBL" id="KFZ37663.1"/>
    </source>
</evidence>
<dbReference type="AlphaFoldDB" id="A0A094LR55"/>
<dbReference type="RefSeq" id="WP_037442226.1">
    <property type="nucleotide sequence ID" value="NZ_JPEO01000005.1"/>
</dbReference>
<dbReference type="Pfam" id="PF00675">
    <property type="entry name" value="Peptidase_M16"/>
    <property type="match status" value="1"/>
</dbReference>
<dbReference type="Gene3D" id="3.30.830.10">
    <property type="entry name" value="Metalloenzyme, LuxS/M16 peptidase-like"/>
    <property type="match status" value="2"/>
</dbReference>
<accession>A0A094LR55</accession>
<dbReference type="InterPro" id="IPR011765">
    <property type="entry name" value="Pept_M16_N"/>
</dbReference>
<sequence>MSHSISLKALALTVTAIVGLSGCQLMGESHSAKVVVSQDTGKFVLPAYETVSLENGLTLMLMPQKEVPLINVQAVVKAGAIDDSIAGTAELTAQASLLGAAGKSKQQLEQQIDFLGANLNADADKDGSYFSADFMSKDADVMLGLLADVMLRPDFDASEYDKLKQRTIAQLSQAKQSPKSVIGRYFAKQMFADNPYGNAADSNSVAEISLAQVQGFHRQNYQPGNTAIAVVGDFDVAQMKQKLTALFGNWQGDSLAATAAQMKPVYGPAKNRVLLVNKSDAIETTFLIGGLGVTRNNPDMVGISVVNTILGGRFTSWLNDELRVNSGLTYGARSGFISYKNAGLFQISTFTKAATTEQAIDLALKTYQRLWDKGIDAATLASAKAYVKGQFPPKYETSGDLAGLLANMYLYGFDASYINDFQKRVDSLTVADTQRLIAQYFPKDKLQFVLIGNAANIAPIAAKYGDVTQVDIKAVGFGS</sequence>
<feature type="domain" description="Peptidase M16 C-terminal" evidence="2">
    <location>
        <begin position="208"/>
        <end position="385"/>
    </location>
</feature>
<organism evidence="3 4">
    <name type="scientific">Shewanella mangrovi</name>
    <dbReference type="NCBI Taxonomy" id="1515746"/>
    <lineage>
        <taxon>Bacteria</taxon>
        <taxon>Pseudomonadati</taxon>
        <taxon>Pseudomonadota</taxon>
        <taxon>Gammaproteobacteria</taxon>
        <taxon>Alteromonadales</taxon>
        <taxon>Shewanellaceae</taxon>
        <taxon>Shewanella</taxon>
    </lineage>
</organism>
<protein>
    <submittedName>
        <fullName evidence="3">Peptidase M16</fullName>
    </submittedName>
</protein>
<dbReference type="PANTHER" id="PTHR11851">
    <property type="entry name" value="METALLOPROTEASE"/>
    <property type="match status" value="1"/>
</dbReference>
<dbReference type="PANTHER" id="PTHR11851:SF224">
    <property type="entry name" value="PROCESSING PROTEASE"/>
    <property type="match status" value="1"/>
</dbReference>
<dbReference type="GO" id="GO:0046872">
    <property type="term" value="F:metal ion binding"/>
    <property type="evidence" value="ECO:0007669"/>
    <property type="project" value="InterPro"/>
</dbReference>
<keyword evidence="4" id="KW-1185">Reference proteome</keyword>
<evidence type="ECO:0000259" key="1">
    <source>
        <dbReference type="Pfam" id="PF00675"/>
    </source>
</evidence>
<name>A0A094LR55_9GAMM</name>
<dbReference type="EMBL" id="JPEO01000005">
    <property type="protein sequence ID" value="KFZ37663.1"/>
    <property type="molecule type" value="Genomic_DNA"/>
</dbReference>
<feature type="domain" description="Peptidase M16 N-terminal" evidence="1">
    <location>
        <begin position="71"/>
        <end position="199"/>
    </location>
</feature>
<gene>
    <name evidence="3" type="ORF">HR45_09580</name>
</gene>
<dbReference type="OrthoDB" id="9811314at2"/>
<dbReference type="Pfam" id="PF05193">
    <property type="entry name" value="Peptidase_M16_C"/>
    <property type="match status" value="1"/>
</dbReference>
<dbReference type="InterPro" id="IPR050361">
    <property type="entry name" value="MPP/UQCRC_Complex"/>
</dbReference>
<evidence type="ECO:0000313" key="4">
    <source>
        <dbReference type="Proteomes" id="UP000029264"/>
    </source>
</evidence>
<dbReference type="InterPro" id="IPR011249">
    <property type="entry name" value="Metalloenz_LuxS/M16"/>
</dbReference>
<dbReference type="eggNOG" id="COG0612">
    <property type="taxonomic scope" value="Bacteria"/>
</dbReference>
<comment type="caution">
    <text evidence="3">The sequence shown here is derived from an EMBL/GenBank/DDBJ whole genome shotgun (WGS) entry which is preliminary data.</text>
</comment>
<dbReference type="InterPro" id="IPR007863">
    <property type="entry name" value="Peptidase_M16_C"/>
</dbReference>